<accession>A0A8H7ZPQ8</accession>
<feature type="non-terminal residue" evidence="2">
    <location>
        <position position="1"/>
    </location>
</feature>
<feature type="compositionally biased region" description="Basic and acidic residues" evidence="1">
    <location>
        <begin position="370"/>
        <end position="382"/>
    </location>
</feature>
<feature type="compositionally biased region" description="Polar residues" evidence="1">
    <location>
        <begin position="61"/>
        <end position="82"/>
    </location>
</feature>
<feature type="compositionally biased region" description="Low complexity" evidence="1">
    <location>
        <begin position="403"/>
        <end position="428"/>
    </location>
</feature>
<sequence length="526" mass="54906">GHALFSRVPASGLSGDPLYHLSPGEFDQRLQLQSQQDAFMRQQQHQQQQQRVLAQQQLRQPSPSISDPSTTRSSILPSTNSPWGVRSPAMMEVPMPAGGNAHTPWSSHGGPFSNVLEGAPPVRGEAPQQGRSSCPAELVCEAPVSDKALKKPVRTAEAEVASRGSVDQLKGKLGGIPVGAANGETAADAEAKPVTSKLEERRPDKKKVPRKVSVPETNSGVGRAAEVPASGEEQQKQLSPKRPVQTAASAEKGKTAAAARGEQKKAAAAPTAPAAPAPPKPSAWGTRDDDARAPTNAPSLREIQEAEIKVAEAARLQMAKGNANRPAAAEVWRPLESGTGARAQAEKTPAWQAAPTAKKSLRQIQQEEEEKQRAKAAKREQLAEATGSLGGPQPPSRRYAEMAANSGAGPTTAAGAARRGVSAASAQSTTAGESAWVTVGAKGANQAAKPPPPPPPSAANAWKVASAASPQESKRPESPGSRGPSAEFLAWCRHNLRSVTGANGTCRAIEKTSYPLDAGLLFRFPS</sequence>
<protein>
    <submittedName>
        <fullName evidence="2">Uncharacterized protein</fullName>
    </submittedName>
</protein>
<feature type="region of interest" description="Disordered" evidence="1">
    <location>
        <begin position="1"/>
        <end position="20"/>
    </location>
</feature>
<gene>
    <name evidence="2" type="ORF">BJ554DRAFT_3150</name>
</gene>
<keyword evidence="3" id="KW-1185">Reference proteome</keyword>
<organism evidence="2 3">
    <name type="scientific">Olpidium bornovanus</name>
    <dbReference type="NCBI Taxonomy" id="278681"/>
    <lineage>
        <taxon>Eukaryota</taxon>
        <taxon>Fungi</taxon>
        <taxon>Fungi incertae sedis</taxon>
        <taxon>Olpidiomycota</taxon>
        <taxon>Olpidiomycotina</taxon>
        <taxon>Olpidiomycetes</taxon>
        <taxon>Olpidiales</taxon>
        <taxon>Olpidiaceae</taxon>
        <taxon>Olpidium</taxon>
    </lineage>
</organism>
<feature type="compositionally biased region" description="Low complexity" evidence="1">
    <location>
        <begin position="35"/>
        <end position="60"/>
    </location>
</feature>
<feature type="compositionally biased region" description="Low complexity" evidence="1">
    <location>
        <begin position="458"/>
        <end position="469"/>
    </location>
</feature>
<evidence type="ECO:0000313" key="2">
    <source>
        <dbReference type="EMBL" id="KAG5456960.1"/>
    </source>
</evidence>
<feature type="region of interest" description="Disordered" evidence="1">
    <location>
        <begin position="321"/>
        <end position="484"/>
    </location>
</feature>
<name>A0A8H7ZPQ8_9FUNG</name>
<evidence type="ECO:0000313" key="3">
    <source>
        <dbReference type="Proteomes" id="UP000673691"/>
    </source>
</evidence>
<proteinExistence type="predicted"/>
<evidence type="ECO:0000256" key="1">
    <source>
        <dbReference type="SAM" id="MobiDB-lite"/>
    </source>
</evidence>
<dbReference type="AlphaFoldDB" id="A0A8H7ZPQ8"/>
<reference evidence="2 3" key="1">
    <citation type="journal article" name="Sci. Rep.">
        <title>Genome-scale phylogenetic analyses confirm Olpidium as the closest living zoosporic fungus to the non-flagellated, terrestrial fungi.</title>
        <authorList>
            <person name="Chang Y."/>
            <person name="Rochon D."/>
            <person name="Sekimoto S."/>
            <person name="Wang Y."/>
            <person name="Chovatia M."/>
            <person name="Sandor L."/>
            <person name="Salamov A."/>
            <person name="Grigoriev I.V."/>
            <person name="Stajich J.E."/>
            <person name="Spatafora J.W."/>
        </authorList>
    </citation>
    <scope>NUCLEOTIDE SEQUENCE [LARGE SCALE GENOMIC DNA]</scope>
    <source>
        <strain evidence="2">S191</strain>
    </source>
</reference>
<dbReference type="Proteomes" id="UP000673691">
    <property type="component" value="Unassembled WGS sequence"/>
</dbReference>
<dbReference type="EMBL" id="JAEFCI010010874">
    <property type="protein sequence ID" value="KAG5456960.1"/>
    <property type="molecule type" value="Genomic_DNA"/>
</dbReference>
<feature type="region of interest" description="Disordered" evidence="1">
    <location>
        <begin position="35"/>
        <end position="131"/>
    </location>
</feature>
<feature type="compositionally biased region" description="Low complexity" evidence="1">
    <location>
        <begin position="246"/>
        <end position="272"/>
    </location>
</feature>
<feature type="region of interest" description="Disordered" evidence="1">
    <location>
        <begin position="184"/>
        <end position="304"/>
    </location>
</feature>
<comment type="caution">
    <text evidence="2">The sequence shown here is derived from an EMBL/GenBank/DDBJ whole genome shotgun (WGS) entry which is preliminary data.</text>
</comment>